<dbReference type="SMART" id="SM00911">
    <property type="entry name" value="HWE_HK"/>
    <property type="match status" value="1"/>
</dbReference>
<dbReference type="InterPro" id="IPR035965">
    <property type="entry name" value="PAS-like_dom_sf"/>
</dbReference>
<dbReference type="Proteomes" id="UP000602124">
    <property type="component" value="Unassembled WGS sequence"/>
</dbReference>
<dbReference type="PANTHER" id="PTHR41523">
    <property type="entry name" value="TWO-COMPONENT SYSTEM SENSOR PROTEIN"/>
    <property type="match status" value="1"/>
</dbReference>
<dbReference type="InterPro" id="IPR000014">
    <property type="entry name" value="PAS"/>
</dbReference>
<dbReference type="CDD" id="cd00130">
    <property type="entry name" value="PAS"/>
    <property type="match status" value="1"/>
</dbReference>
<evidence type="ECO:0000259" key="13">
    <source>
        <dbReference type="PROSITE" id="PS50112"/>
    </source>
</evidence>
<evidence type="ECO:0000256" key="6">
    <source>
        <dbReference type="ARBA" id="ARBA00022643"/>
    </source>
</evidence>
<keyword evidence="8" id="KW-0677">Repeat</keyword>
<dbReference type="PANTHER" id="PTHR41523:SF8">
    <property type="entry name" value="ETHYLENE RESPONSE SENSOR PROTEIN"/>
    <property type="match status" value="1"/>
</dbReference>
<keyword evidence="9" id="KW-0547">Nucleotide-binding</keyword>
<dbReference type="InterPro" id="IPR013767">
    <property type="entry name" value="PAS_fold"/>
</dbReference>
<proteinExistence type="predicted"/>
<dbReference type="Gene3D" id="3.30.565.10">
    <property type="entry name" value="Histidine kinase-like ATPase, C-terminal domain"/>
    <property type="match status" value="1"/>
</dbReference>
<comment type="catalytic activity">
    <reaction evidence="1">
        <text>ATP + protein L-histidine = ADP + protein N-phospho-L-histidine.</text>
        <dbReference type="EC" id="2.7.13.3"/>
    </reaction>
</comment>
<protein>
    <recommendedName>
        <fullName evidence="3">Blue-light-activated histidine kinase</fullName>
        <ecNumber evidence="2">2.7.13.3</ecNumber>
    </recommendedName>
</protein>
<dbReference type="GO" id="GO:0005524">
    <property type="term" value="F:ATP binding"/>
    <property type="evidence" value="ECO:0007669"/>
    <property type="project" value="UniProtKB-KW"/>
</dbReference>
<accession>A0A934ITG6</accession>
<dbReference type="EMBL" id="JAEKMH010000001">
    <property type="protein sequence ID" value="MBJ3784027.1"/>
    <property type="molecule type" value="Genomic_DNA"/>
</dbReference>
<dbReference type="NCBIfam" id="TIGR00229">
    <property type="entry name" value="sensory_box"/>
    <property type="match status" value="2"/>
</dbReference>
<keyword evidence="7" id="KW-0808">Transferase</keyword>
<dbReference type="InterPro" id="IPR036890">
    <property type="entry name" value="HATPase_C_sf"/>
</dbReference>
<evidence type="ECO:0000256" key="10">
    <source>
        <dbReference type="ARBA" id="ARBA00022777"/>
    </source>
</evidence>
<dbReference type="Gene3D" id="3.30.450.20">
    <property type="entry name" value="PAS domain"/>
    <property type="match status" value="2"/>
</dbReference>
<evidence type="ECO:0000256" key="5">
    <source>
        <dbReference type="ARBA" id="ARBA00022630"/>
    </source>
</evidence>
<feature type="domain" description="PAS" evidence="13">
    <location>
        <begin position="30"/>
        <end position="93"/>
    </location>
</feature>
<keyword evidence="16" id="KW-1185">Reference proteome</keyword>
<keyword evidence="5" id="KW-0285">Flavoprotein</keyword>
<evidence type="ECO:0000256" key="2">
    <source>
        <dbReference type="ARBA" id="ARBA00012438"/>
    </source>
</evidence>
<reference evidence="15" key="1">
    <citation type="submission" date="2020-12" db="EMBL/GenBank/DDBJ databases">
        <title>Devosia sp. MSA67 isolated from Mo River.</title>
        <authorList>
            <person name="Ma F."/>
            <person name="Zi Z."/>
        </authorList>
    </citation>
    <scope>NUCLEOTIDE SEQUENCE</scope>
    <source>
        <strain evidence="15">MSA67</strain>
    </source>
</reference>
<dbReference type="GO" id="GO:0006355">
    <property type="term" value="P:regulation of DNA-templated transcription"/>
    <property type="evidence" value="ECO:0007669"/>
    <property type="project" value="InterPro"/>
</dbReference>
<evidence type="ECO:0000256" key="8">
    <source>
        <dbReference type="ARBA" id="ARBA00022737"/>
    </source>
</evidence>
<dbReference type="RefSeq" id="WP_198875231.1">
    <property type="nucleotide sequence ID" value="NZ_JAEKMH010000001.1"/>
</dbReference>
<comment type="caution">
    <text evidence="15">The sequence shown here is derived from an EMBL/GenBank/DDBJ whole genome shotgun (WGS) entry which is preliminary data.</text>
</comment>
<dbReference type="Pfam" id="PF00989">
    <property type="entry name" value="PAS"/>
    <property type="match status" value="1"/>
</dbReference>
<dbReference type="InterPro" id="IPR000700">
    <property type="entry name" value="PAS-assoc_C"/>
</dbReference>
<evidence type="ECO:0000256" key="12">
    <source>
        <dbReference type="ARBA" id="ARBA00023026"/>
    </source>
</evidence>
<gene>
    <name evidence="15" type="ORF">JEQ47_04760</name>
</gene>
<dbReference type="SMART" id="SM00091">
    <property type="entry name" value="PAS"/>
    <property type="match status" value="1"/>
</dbReference>
<dbReference type="PROSITE" id="PS50113">
    <property type="entry name" value="PAC"/>
    <property type="match status" value="1"/>
</dbReference>
<sequence length="403" mass="43711">MSASTLYKDQSGSWGIGAVPEHLASRATAAESDFRKLVDIAPAMIWVADLDGSCSYLSRSWTTFTGQEMEDGIGQGWLSLIHSDDRHEVLGALALDAAQLAVWELDILNDRIAPSPMLNVLYGFPPDAQPSLDDLRSRYAPGEKERLEQLGREAAERGEDRIRAEVKHIMPDGSIKWLLVQAQTAAPNADGGPRAIGVVMDITDRKLHEEKLAVAAREMQHRIKNSLALVQSMVGQSFRADRSVEEGKEAFSSRLQAYAGVTSLLSGERKGQASLPALLDQALSPFREAFSEQFVIDAPEIVLPERIAFGVALAINELATNAIKYGALSVAEGVVHIECRVASNELYLTWRESGGPSVEEPRSRGFGTKLLQGAVLQGGEGSATLSFLPDGVYFEAKLPLNDV</sequence>
<keyword evidence="11" id="KW-0067">ATP-binding</keyword>
<dbReference type="AlphaFoldDB" id="A0A934ITG6"/>
<keyword evidence="12" id="KW-0843">Virulence</keyword>
<dbReference type="PROSITE" id="PS50112">
    <property type="entry name" value="PAS"/>
    <property type="match status" value="1"/>
</dbReference>
<dbReference type="InterPro" id="IPR011102">
    <property type="entry name" value="Sig_transdc_His_kinase_HWE"/>
</dbReference>
<organism evidence="15 16">
    <name type="scientific">Devosia sediminis</name>
    <dbReference type="NCBI Taxonomy" id="2798801"/>
    <lineage>
        <taxon>Bacteria</taxon>
        <taxon>Pseudomonadati</taxon>
        <taxon>Pseudomonadota</taxon>
        <taxon>Alphaproteobacteria</taxon>
        <taxon>Hyphomicrobiales</taxon>
        <taxon>Devosiaceae</taxon>
        <taxon>Devosia</taxon>
    </lineage>
</organism>
<dbReference type="GO" id="GO:0004673">
    <property type="term" value="F:protein histidine kinase activity"/>
    <property type="evidence" value="ECO:0007669"/>
    <property type="project" value="UniProtKB-EC"/>
</dbReference>
<keyword evidence="10" id="KW-0418">Kinase</keyword>
<dbReference type="EC" id="2.7.13.3" evidence="2"/>
<evidence type="ECO:0000256" key="11">
    <source>
        <dbReference type="ARBA" id="ARBA00022840"/>
    </source>
</evidence>
<feature type="domain" description="PAC" evidence="14">
    <location>
        <begin position="162"/>
        <end position="214"/>
    </location>
</feature>
<dbReference type="Pfam" id="PF07536">
    <property type="entry name" value="HWE_HK"/>
    <property type="match status" value="1"/>
</dbReference>
<evidence type="ECO:0000256" key="9">
    <source>
        <dbReference type="ARBA" id="ARBA00022741"/>
    </source>
</evidence>
<dbReference type="SUPFAM" id="SSF55874">
    <property type="entry name" value="ATPase domain of HSP90 chaperone/DNA topoisomerase II/histidine kinase"/>
    <property type="match status" value="1"/>
</dbReference>
<keyword evidence="4" id="KW-0597">Phosphoprotein</keyword>
<dbReference type="Gene3D" id="2.10.70.100">
    <property type="match status" value="1"/>
</dbReference>
<evidence type="ECO:0000256" key="1">
    <source>
        <dbReference type="ARBA" id="ARBA00000085"/>
    </source>
</evidence>
<evidence type="ECO:0000256" key="4">
    <source>
        <dbReference type="ARBA" id="ARBA00022553"/>
    </source>
</evidence>
<evidence type="ECO:0000256" key="3">
    <source>
        <dbReference type="ARBA" id="ARBA00021740"/>
    </source>
</evidence>
<evidence type="ECO:0000256" key="7">
    <source>
        <dbReference type="ARBA" id="ARBA00022679"/>
    </source>
</evidence>
<evidence type="ECO:0000313" key="16">
    <source>
        <dbReference type="Proteomes" id="UP000602124"/>
    </source>
</evidence>
<dbReference type="SUPFAM" id="SSF55785">
    <property type="entry name" value="PYP-like sensor domain (PAS domain)"/>
    <property type="match status" value="1"/>
</dbReference>
<evidence type="ECO:0000313" key="15">
    <source>
        <dbReference type="EMBL" id="MBJ3784027.1"/>
    </source>
</evidence>
<name>A0A934ITG6_9HYPH</name>
<keyword evidence="6" id="KW-0288">FMN</keyword>
<evidence type="ECO:0000259" key="14">
    <source>
        <dbReference type="PROSITE" id="PS50113"/>
    </source>
</evidence>